<dbReference type="SMART" id="SM01391">
    <property type="entry name" value="Filament"/>
    <property type="match status" value="1"/>
</dbReference>
<dbReference type="InterPro" id="IPR018834">
    <property type="entry name" value="DNA/RNA-bd_Est1-type"/>
</dbReference>
<dbReference type="Pfam" id="PF10373">
    <property type="entry name" value="EST1_DNA_bind"/>
    <property type="match status" value="1"/>
</dbReference>
<dbReference type="InterPro" id="IPR039008">
    <property type="entry name" value="IF_rod_dom"/>
</dbReference>
<dbReference type="InterPro" id="IPR011990">
    <property type="entry name" value="TPR-like_helical_dom_sf"/>
</dbReference>
<organism evidence="8 9">
    <name type="scientific">Ridgeia piscesae</name>
    <name type="common">Tubeworm</name>
    <dbReference type="NCBI Taxonomy" id="27915"/>
    <lineage>
        <taxon>Eukaryota</taxon>
        <taxon>Metazoa</taxon>
        <taxon>Spiralia</taxon>
        <taxon>Lophotrochozoa</taxon>
        <taxon>Annelida</taxon>
        <taxon>Polychaeta</taxon>
        <taxon>Sedentaria</taxon>
        <taxon>Canalipalpata</taxon>
        <taxon>Sabellida</taxon>
        <taxon>Siboglinidae</taxon>
        <taxon>Ridgeia</taxon>
    </lineage>
</organism>
<feature type="region of interest" description="Disordered" evidence="6">
    <location>
        <begin position="466"/>
        <end position="498"/>
    </location>
</feature>
<dbReference type="AlphaFoldDB" id="A0AAD9P5Q0"/>
<dbReference type="Gene3D" id="1.25.40.10">
    <property type="entry name" value="Tetratricopeptide repeat domain"/>
    <property type="match status" value="1"/>
</dbReference>
<dbReference type="Proteomes" id="UP001209878">
    <property type="component" value="Unassembled WGS sequence"/>
</dbReference>
<dbReference type="GO" id="GO:0005697">
    <property type="term" value="C:telomerase holoenzyme complex"/>
    <property type="evidence" value="ECO:0007669"/>
    <property type="project" value="TreeGrafter"/>
</dbReference>
<feature type="coiled-coil region" evidence="5">
    <location>
        <begin position="224"/>
        <end position="290"/>
    </location>
</feature>
<dbReference type="EMBL" id="JAODUO010000131">
    <property type="protein sequence ID" value="KAK2188460.1"/>
    <property type="molecule type" value="Genomic_DNA"/>
</dbReference>
<gene>
    <name evidence="8" type="ORF">NP493_131g01019</name>
</gene>
<dbReference type="InterPro" id="IPR045153">
    <property type="entry name" value="Est1/Ebs1-like"/>
</dbReference>
<accession>A0AAD9P5Q0</accession>
<keyword evidence="1 4" id="KW-0403">Intermediate filament</keyword>
<dbReference type="PANTHER" id="PTHR15696">
    <property type="entry name" value="SMG-7 SUPPRESSOR WITH MORPHOLOGICAL EFFECT ON GENITALIA PROTEIN 7"/>
    <property type="match status" value="1"/>
</dbReference>
<dbReference type="GO" id="GO:0005882">
    <property type="term" value="C:intermediate filament"/>
    <property type="evidence" value="ECO:0007669"/>
    <property type="project" value="UniProtKB-KW"/>
</dbReference>
<sequence>MNCTQSTSGVSLKWVREGSLTSSTTSQNLDETTPEVAMFEHAINTAYAFKTESEVIAYPNSRRLISDEQYLKDRESSNGSVGSMVSVDNTRGSHHLTKVVKEHREREAKMMQDLNQRLATHIEKVRFFECQNRRLADEMEMMKRKWTERTRSSNSMAEAQMHDLKRRLDDSERERAKLDMDVLSLSRQLEATKQRAHEISELYETDKKKHTQKEARLYELDAGIKLLNSQLEEADKEKNRLRTDNASLHAANMRLKSDLDAETLKRKETERKLNLSSEQLEKLKRAHEEELGAMQGLAFKDSTADNRAMWQSEMAQALQDIQKTYEEKMAAVHAKYDERVATMQVELEARYKEEVDNYQRANDIQNKDVGQLKRDLKKYKLTETQLEVKLNERDTELAHLRNQLETQTREFERRAKECDSENKCLRSKVKRLNAELDATLGELEGLLHSNPYLEMEISAYRTLLDRGERRESGPTSERNTSNVVAKSSGGSTYSSNASRGANEAWVSRQALQDIYQKLLVMDLEYALDKKVEQDLWNHAFKNQINTLQAQTKDKQNPKRTETQTSLNLFLETASGFYLQLLQQLCSAFKLDLSFRRKSASLGIMKEYGPVDNTMKLPTKTSCMYICQHCLVHLGDIARYRQQIDQAQTYYRHAAQLVPYNGQPYNQLAILEAAKGNKLATVFHYTQSIAVKHPFPVASTNLDKFYAKISKDTRVDLHGKLYMNELVTMFLQYHAYIRLCTDLQKAKSHMSRLAANLPVHITSMSFSAYQLLQMVAINLFALYHAKRKLKTNSSQSHNGKEEEDKEDVQKEEQFSSDARRCYDMPFELTVMFLDMMLQCTPKQESKAKEFHTLPAIKTIFDWLRLDHDLLSSSAFKNSNIWTNLSKLLNSLQFCDAARKNLPDELEKYSMVPLSEDRDLQCFLPLQSAYSEYDFHTTCIADSLTPEQETWLRCHRLIEHGLQICEEFPSLNLLNVQKLKSGRLQFTAPTPHIKVYTGPDGNDGTPERKLVKQNVAIQAIMQNRIRKTGNDTESAEVPRSGGEKSESARLSRSRSRDKLNEQARVVHL</sequence>
<dbReference type="InterPro" id="IPR018039">
    <property type="entry name" value="IF_conserved"/>
</dbReference>
<dbReference type="Gene3D" id="1.20.5.170">
    <property type="match status" value="1"/>
</dbReference>
<feature type="compositionally biased region" description="Low complexity" evidence="6">
    <location>
        <begin position="487"/>
        <end position="498"/>
    </location>
</feature>
<feature type="compositionally biased region" description="Basic and acidic residues" evidence="6">
    <location>
        <begin position="797"/>
        <end position="811"/>
    </location>
</feature>
<evidence type="ECO:0000313" key="8">
    <source>
        <dbReference type="EMBL" id="KAK2188460.1"/>
    </source>
</evidence>
<dbReference type="PROSITE" id="PS00226">
    <property type="entry name" value="IF_ROD_1"/>
    <property type="match status" value="1"/>
</dbReference>
<dbReference type="PANTHER" id="PTHR15696:SF5">
    <property type="entry name" value="NONSENSE-MEDIATED MRNA DECAY FACTOR SMG7"/>
    <property type="match status" value="1"/>
</dbReference>
<comment type="similarity">
    <text evidence="4">Belongs to the intermediate filament family.</text>
</comment>
<feature type="coiled-coil region" evidence="5">
    <location>
        <begin position="348"/>
        <end position="442"/>
    </location>
</feature>
<feature type="coiled-coil region" evidence="5">
    <location>
        <begin position="111"/>
        <end position="188"/>
    </location>
</feature>
<proteinExistence type="inferred from homology"/>
<reference evidence="8" key="1">
    <citation type="journal article" date="2023" name="Mol. Biol. Evol.">
        <title>Third-Generation Sequencing Reveals the Adaptive Role of the Epigenome in Three Deep-Sea Polychaetes.</title>
        <authorList>
            <person name="Perez M."/>
            <person name="Aroh O."/>
            <person name="Sun Y."/>
            <person name="Lan Y."/>
            <person name="Juniper S.K."/>
            <person name="Young C.R."/>
            <person name="Angers B."/>
            <person name="Qian P.Y."/>
        </authorList>
    </citation>
    <scope>NUCLEOTIDE SEQUENCE</scope>
    <source>
        <strain evidence="8">R07B-5</strain>
    </source>
</reference>
<feature type="region of interest" description="Disordered" evidence="6">
    <location>
        <begin position="1022"/>
        <end position="1066"/>
    </location>
</feature>
<feature type="domain" description="IF rod" evidence="7">
    <location>
        <begin position="104"/>
        <end position="470"/>
    </location>
</feature>
<keyword evidence="3" id="KW-0866">Nonsense-mediated mRNA decay</keyword>
<protein>
    <recommendedName>
        <fullName evidence="7">IF rod domain-containing protein</fullName>
    </recommendedName>
</protein>
<evidence type="ECO:0000313" key="9">
    <source>
        <dbReference type="Proteomes" id="UP001209878"/>
    </source>
</evidence>
<evidence type="ECO:0000256" key="1">
    <source>
        <dbReference type="ARBA" id="ARBA00022754"/>
    </source>
</evidence>
<dbReference type="GO" id="GO:0042162">
    <property type="term" value="F:telomeric DNA binding"/>
    <property type="evidence" value="ECO:0007669"/>
    <property type="project" value="TreeGrafter"/>
</dbReference>
<evidence type="ECO:0000256" key="3">
    <source>
        <dbReference type="ARBA" id="ARBA00023161"/>
    </source>
</evidence>
<keyword evidence="9" id="KW-1185">Reference proteome</keyword>
<evidence type="ECO:0000256" key="5">
    <source>
        <dbReference type="SAM" id="Coils"/>
    </source>
</evidence>
<dbReference type="Pfam" id="PF00038">
    <property type="entry name" value="Filament"/>
    <property type="match status" value="1"/>
</dbReference>
<name>A0AAD9P5Q0_RIDPI</name>
<evidence type="ECO:0000256" key="6">
    <source>
        <dbReference type="SAM" id="MobiDB-lite"/>
    </source>
</evidence>
<feature type="compositionally biased region" description="Basic and acidic residues" evidence="6">
    <location>
        <begin position="1039"/>
        <end position="1059"/>
    </location>
</feature>
<dbReference type="InterPro" id="IPR019458">
    <property type="entry name" value="Est1-like_N"/>
</dbReference>
<dbReference type="GO" id="GO:0070034">
    <property type="term" value="F:telomerase RNA binding"/>
    <property type="evidence" value="ECO:0007669"/>
    <property type="project" value="TreeGrafter"/>
</dbReference>
<feature type="compositionally biased region" description="Polar residues" evidence="6">
    <location>
        <begin position="473"/>
        <end position="485"/>
    </location>
</feature>
<evidence type="ECO:0000259" key="7">
    <source>
        <dbReference type="SMART" id="SM01391"/>
    </source>
</evidence>
<feature type="region of interest" description="Disordered" evidence="6">
    <location>
        <begin position="790"/>
        <end position="811"/>
    </location>
</feature>
<dbReference type="GO" id="GO:0000184">
    <property type="term" value="P:nuclear-transcribed mRNA catabolic process, nonsense-mediated decay"/>
    <property type="evidence" value="ECO:0007669"/>
    <property type="project" value="UniProtKB-KW"/>
</dbReference>
<evidence type="ECO:0000256" key="2">
    <source>
        <dbReference type="ARBA" id="ARBA00023054"/>
    </source>
</evidence>
<keyword evidence="2 5" id="KW-0175">Coiled coil</keyword>
<evidence type="ECO:0000256" key="4">
    <source>
        <dbReference type="RuleBase" id="RU000685"/>
    </source>
</evidence>
<comment type="caution">
    <text evidence="8">The sequence shown here is derived from an EMBL/GenBank/DDBJ whole genome shotgun (WGS) entry which is preliminary data.</text>
</comment>
<dbReference type="SUPFAM" id="SSF48452">
    <property type="entry name" value="TPR-like"/>
    <property type="match status" value="1"/>
</dbReference>
<dbReference type="Pfam" id="PF10374">
    <property type="entry name" value="EST1"/>
    <property type="match status" value="1"/>
</dbReference>
<dbReference type="SUPFAM" id="SSF64593">
    <property type="entry name" value="Intermediate filament protein, coiled coil region"/>
    <property type="match status" value="2"/>
</dbReference>